<dbReference type="PIRSF" id="PIRSF000343">
    <property type="entry name" value="Haem_Oase"/>
    <property type="match status" value="1"/>
</dbReference>
<dbReference type="RefSeq" id="WP_129191119.1">
    <property type="nucleotide sequence ID" value="NZ_CP035491.1"/>
</dbReference>
<organism evidence="6 7">
    <name type="scientific">Agromyces protaetiae</name>
    <dbReference type="NCBI Taxonomy" id="2509455"/>
    <lineage>
        <taxon>Bacteria</taxon>
        <taxon>Bacillati</taxon>
        <taxon>Actinomycetota</taxon>
        <taxon>Actinomycetes</taxon>
        <taxon>Micrococcales</taxon>
        <taxon>Microbacteriaceae</taxon>
        <taxon>Agromyces</taxon>
    </lineage>
</organism>
<reference evidence="6 7" key="1">
    <citation type="submission" date="2019-01" db="EMBL/GenBank/DDBJ databases">
        <title>Genome sequencing of strain FW100M-8.</title>
        <authorList>
            <person name="Heo J."/>
            <person name="Kim S.-J."/>
            <person name="Kim J.-S."/>
            <person name="Hong S.-B."/>
            <person name="Kwon S.-W."/>
        </authorList>
    </citation>
    <scope>NUCLEOTIDE SEQUENCE [LARGE SCALE GENOMIC DNA]</scope>
    <source>
        <strain evidence="6 7">FW100M-8</strain>
    </source>
</reference>
<name>A0A4P6FI57_9MICO</name>
<dbReference type="GO" id="GO:0004392">
    <property type="term" value="F:heme oxygenase (decyclizing) activity"/>
    <property type="evidence" value="ECO:0007669"/>
    <property type="project" value="InterPro"/>
</dbReference>
<proteinExistence type="predicted"/>
<dbReference type="Proteomes" id="UP000291259">
    <property type="component" value="Chromosome"/>
</dbReference>
<dbReference type="Gene3D" id="1.20.910.10">
    <property type="entry name" value="Heme oxygenase-like"/>
    <property type="match status" value="1"/>
</dbReference>
<gene>
    <name evidence="6" type="ORF">ET445_10140</name>
</gene>
<dbReference type="InterPro" id="IPR002051">
    <property type="entry name" value="Haem_Oase"/>
</dbReference>
<dbReference type="KEGG" id="agf:ET445_10140"/>
<dbReference type="PRINTS" id="PR00088">
    <property type="entry name" value="HAEMOXYGNASE"/>
</dbReference>
<dbReference type="GO" id="GO:0042167">
    <property type="term" value="P:heme catabolic process"/>
    <property type="evidence" value="ECO:0007669"/>
    <property type="project" value="TreeGrafter"/>
</dbReference>
<evidence type="ECO:0000313" key="6">
    <source>
        <dbReference type="EMBL" id="QAY73647.1"/>
    </source>
</evidence>
<dbReference type="CDD" id="cd19165">
    <property type="entry name" value="HemeO"/>
    <property type="match status" value="1"/>
</dbReference>
<accession>A0A4P6FI57</accession>
<dbReference type="GO" id="GO:0046872">
    <property type="term" value="F:metal ion binding"/>
    <property type="evidence" value="ECO:0007669"/>
    <property type="project" value="UniProtKB-KW"/>
</dbReference>
<protein>
    <submittedName>
        <fullName evidence="6">Biliverdin-producing heme oxygenase</fullName>
    </submittedName>
</protein>
<sequence>MSIAPPAPDTRTTAEDPADVAALVRAATAEDHRNAETRGFITALMGGELSLADYTRYLAQFAWVYEALESRGHRVGDPEIFDPKLDRLAAIEADLAALGAADWRETHPPLAATTAYTTHLHDLLDNDVRYLAHHYTRYLGDLSGGQAIAALVARHYGATPEQLRFYDFGLGDEGPVRYKRRYREAMNALALEPEQIDALVGEARASFRLNGAIFEALGA</sequence>
<evidence type="ECO:0000256" key="5">
    <source>
        <dbReference type="PIRSR" id="PIRSR000343-2"/>
    </source>
</evidence>
<keyword evidence="7" id="KW-1185">Reference proteome</keyword>
<dbReference type="AlphaFoldDB" id="A0A4P6FI57"/>
<dbReference type="SUPFAM" id="SSF48613">
    <property type="entry name" value="Heme oxygenase-like"/>
    <property type="match status" value="1"/>
</dbReference>
<feature type="binding site" evidence="4">
    <location>
        <position position="183"/>
    </location>
    <ligand>
        <name>heme b</name>
        <dbReference type="ChEBI" id="CHEBI:60344"/>
    </ligand>
</feature>
<feature type="binding site" description="axial binding residue" evidence="5">
    <location>
        <position position="32"/>
    </location>
    <ligand>
        <name>heme b</name>
        <dbReference type="ChEBI" id="CHEBI:60344"/>
    </ligand>
    <ligandPart>
        <name>Fe</name>
        <dbReference type="ChEBI" id="CHEBI:18248"/>
    </ligandPart>
</feature>
<evidence type="ECO:0000256" key="2">
    <source>
        <dbReference type="ARBA" id="ARBA00022723"/>
    </source>
</evidence>
<dbReference type="InterPro" id="IPR016084">
    <property type="entry name" value="Haem_Oase-like_multi-hlx"/>
</dbReference>
<keyword evidence="3 5" id="KW-0408">Iron</keyword>
<dbReference type="GO" id="GO:0006788">
    <property type="term" value="P:heme oxidation"/>
    <property type="evidence" value="ECO:0007669"/>
    <property type="project" value="InterPro"/>
</dbReference>
<keyword evidence="2 5" id="KW-0479">Metal-binding</keyword>
<evidence type="ECO:0000256" key="1">
    <source>
        <dbReference type="ARBA" id="ARBA00022617"/>
    </source>
</evidence>
<keyword evidence="1 4" id="KW-0349">Heme</keyword>
<dbReference type="EMBL" id="CP035491">
    <property type="protein sequence ID" value="QAY73647.1"/>
    <property type="molecule type" value="Genomic_DNA"/>
</dbReference>
<evidence type="ECO:0000256" key="3">
    <source>
        <dbReference type="ARBA" id="ARBA00023004"/>
    </source>
</evidence>
<feature type="binding site" evidence="4">
    <location>
        <position position="25"/>
    </location>
    <ligand>
        <name>heme b</name>
        <dbReference type="ChEBI" id="CHEBI:60344"/>
    </ligand>
</feature>
<dbReference type="GO" id="GO:0020037">
    <property type="term" value="F:heme binding"/>
    <property type="evidence" value="ECO:0007669"/>
    <property type="project" value="TreeGrafter"/>
</dbReference>
<dbReference type="GO" id="GO:0006979">
    <property type="term" value="P:response to oxidative stress"/>
    <property type="evidence" value="ECO:0007669"/>
    <property type="project" value="TreeGrafter"/>
</dbReference>
<dbReference type="PANTHER" id="PTHR10720">
    <property type="entry name" value="HEME OXYGENASE"/>
    <property type="match status" value="1"/>
</dbReference>
<evidence type="ECO:0000256" key="4">
    <source>
        <dbReference type="PIRSR" id="PIRSR000343-1"/>
    </source>
</evidence>
<dbReference type="InterPro" id="IPR016053">
    <property type="entry name" value="Haem_Oase-like"/>
</dbReference>
<dbReference type="OrthoDB" id="5493802at2"/>
<dbReference type="Pfam" id="PF01126">
    <property type="entry name" value="Heme_oxygenase"/>
    <property type="match status" value="1"/>
</dbReference>
<evidence type="ECO:0000313" key="7">
    <source>
        <dbReference type="Proteomes" id="UP000291259"/>
    </source>
</evidence>
<dbReference type="PANTHER" id="PTHR10720:SF0">
    <property type="entry name" value="HEME OXYGENASE"/>
    <property type="match status" value="1"/>
</dbReference>
<feature type="binding site" evidence="4">
    <location>
        <position position="135"/>
    </location>
    <ligand>
        <name>heme b</name>
        <dbReference type="ChEBI" id="CHEBI:60344"/>
    </ligand>
</feature>